<keyword evidence="1" id="KW-1133">Transmembrane helix</keyword>
<evidence type="ECO:0000313" key="3">
    <source>
        <dbReference type="EMBL" id="GGN78073.1"/>
    </source>
</evidence>
<feature type="chain" id="PRO_5045473519" evidence="2">
    <location>
        <begin position="29"/>
        <end position="81"/>
    </location>
</feature>
<dbReference type="EMBL" id="BMNE01000002">
    <property type="protein sequence ID" value="GGN78073.1"/>
    <property type="molecule type" value="Genomic_DNA"/>
</dbReference>
<comment type="caution">
    <text evidence="3">The sequence shown here is derived from an EMBL/GenBank/DDBJ whole genome shotgun (WGS) entry which is preliminary data.</text>
</comment>
<protein>
    <submittedName>
        <fullName evidence="3">Uncharacterized protein</fullName>
    </submittedName>
</protein>
<feature type="transmembrane region" description="Helical" evidence="1">
    <location>
        <begin position="52"/>
        <end position="76"/>
    </location>
</feature>
<keyword evidence="4" id="KW-1185">Reference proteome</keyword>
<keyword evidence="1" id="KW-0472">Membrane</keyword>
<name>A0ABQ2KD42_9NOCA</name>
<sequence>MTRNRIRVAAAAAALIPMIALGSGFATAAPADSVVPVIAPVPVQVEPAALTLFGLGFLAGTCTPAFFVPIVGPFAWMTCVA</sequence>
<feature type="signal peptide" evidence="2">
    <location>
        <begin position="1"/>
        <end position="28"/>
    </location>
</feature>
<evidence type="ECO:0000256" key="2">
    <source>
        <dbReference type="SAM" id="SignalP"/>
    </source>
</evidence>
<keyword evidence="2" id="KW-0732">Signal</keyword>
<keyword evidence="1" id="KW-0812">Transmembrane</keyword>
<evidence type="ECO:0000313" key="4">
    <source>
        <dbReference type="Proteomes" id="UP000658127"/>
    </source>
</evidence>
<proteinExistence type="predicted"/>
<evidence type="ECO:0000256" key="1">
    <source>
        <dbReference type="SAM" id="Phobius"/>
    </source>
</evidence>
<gene>
    <name evidence="3" type="ORF">GCM10011610_25240</name>
</gene>
<organism evidence="3 4">
    <name type="scientific">Nocardia rhizosphaerihabitans</name>
    <dbReference type="NCBI Taxonomy" id="1691570"/>
    <lineage>
        <taxon>Bacteria</taxon>
        <taxon>Bacillati</taxon>
        <taxon>Actinomycetota</taxon>
        <taxon>Actinomycetes</taxon>
        <taxon>Mycobacteriales</taxon>
        <taxon>Nocardiaceae</taxon>
        <taxon>Nocardia</taxon>
    </lineage>
</organism>
<dbReference type="Proteomes" id="UP000658127">
    <property type="component" value="Unassembled WGS sequence"/>
</dbReference>
<reference evidence="4" key="1">
    <citation type="journal article" date="2019" name="Int. J. Syst. Evol. Microbiol.">
        <title>The Global Catalogue of Microorganisms (GCM) 10K type strain sequencing project: providing services to taxonomists for standard genome sequencing and annotation.</title>
        <authorList>
            <consortium name="The Broad Institute Genomics Platform"/>
            <consortium name="The Broad Institute Genome Sequencing Center for Infectious Disease"/>
            <person name="Wu L."/>
            <person name="Ma J."/>
        </authorList>
    </citation>
    <scope>NUCLEOTIDE SEQUENCE [LARGE SCALE GENOMIC DNA]</scope>
    <source>
        <strain evidence="4">CGMCC 4.7329</strain>
    </source>
</reference>
<accession>A0ABQ2KD42</accession>